<comment type="caution">
    <text evidence="2">The sequence shown here is derived from an EMBL/GenBank/DDBJ whole genome shotgun (WGS) entry which is preliminary data.</text>
</comment>
<evidence type="ECO:0000313" key="2">
    <source>
        <dbReference type="EMBL" id="GGG28651.1"/>
    </source>
</evidence>
<feature type="domain" description="PucR C-terminal helix-turn-helix" evidence="1">
    <location>
        <begin position="7"/>
        <end position="45"/>
    </location>
</feature>
<proteinExistence type="predicted"/>
<dbReference type="Gene3D" id="1.10.10.2840">
    <property type="entry name" value="PucR C-terminal helix-turn-helix domain"/>
    <property type="match status" value="1"/>
</dbReference>
<organism evidence="2 3">
    <name type="scientific">Rhodococcoides trifolii</name>
    <dbReference type="NCBI Taxonomy" id="908250"/>
    <lineage>
        <taxon>Bacteria</taxon>
        <taxon>Bacillati</taxon>
        <taxon>Actinomycetota</taxon>
        <taxon>Actinomycetes</taxon>
        <taxon>Mycobacteriales</taxon>
        <taxon>Nocardiaceae</taxon>
        <taxon>Rhodococcoides</taxon>
    </lineage>
</organism>
<evidence type="ECO:0000313" key="3">
    <source>
        <dbReference type="Proteomes" id="UP000654257"/>
    </source>
</evidence>
<accession>A0A917G8T3</accession>
<evidence type="ECO:0000259" key="1">
    <source>
        <dbReference type="Pfam" id="PF13556"/>
    </source>
</evidence>
<dbReference type="InterPro" id="IPR042070">
    <property type="entry name" value="PucR_C-HTH_sf"/>
</dbReference>
<gene>
    <name evidence="2" type="ORF">GCM10007304_48150</name>
</gene>
<name>A0A917G8T3_9NOCA</name>
<dbReference type="AlphaFoldDB" id="A0A917G8T3"/>
<sequence>MFEGRLASKALYIHTNTLDNRLRKVSEVLGFDIGSVMGQRKLEAAIFLEDLDRAV</sequence>
<dbReference type="Proteomes" id="UP000654257">
    <property type="component" value="Unassembled WGS sequence"/>
</dbReference>
<dbReference type="Pfam" id="PF13556">
    <property type="entry name" value="HTH_30"/>
    <property type="match status" value="1"/>
</dbReference>
<protein>
    <recommendedName>
        <fullName evidence="1">PucR C-terminal helix-turn-helix domain-containing protein</fullName>
    </recommendedName>
</protein>
<dbReference type="InterPro" id="IPR025736">
    <property type="entry name" value="PucR_C-HTH_dom"/>
</dbReference>
<dbReference type="EMBL" id="BMCU01000008">
    <property type="protein sequence ID" value="GGG28651.1"/>
    <property type="molecule type" value="Genomic_DNA"/>
</dbReference>
<reference evidence="2" key="1">
    <citation type="journal article" date="2014" name="Int. J. Syst. Evol. Microbiol.">
        <title>Complete genome sequence of Corynebacterium casei LMG S-19264T (=DSM 44701T), isolated from a smear-ripened cheese.</title>
        <authorList>
            <consortium name="US DOE Joint Genome Institute (JGI-PGF)"/>
            <person name="Walter F."/>
            <person name="Albersmeier A."/>
            <person name="Kalinowski J."/>
            <person name="Ruckert C."/>
        </authorList>
    </citation>
    <scope>NUCLEOTIDE SEQUENCE</scope>
    <source>
        <strain evidence="2">CCM 7905</strain>
    </source>
</reference>
<dbReference type="RefSeq" id="WP_188547856.1">
    <property type="nucleotide sequence ID" value="NZ_BMCU01000008.1"/>
</dbReference>
<keyword evidence="3" id="KW-1185">Reference proteome</keyword>
<reference evidence="2" key="2">
    <citation type="submission" date="2020-09" db="EMBL/GenBank/DDBJ databases">
        <authorList>
            <person name="Sun Q."/>
            <person name="Sedlacek I."/>
        </authorList>
    </citation>
    <scope>NUCLEOTIDE SEQUENCE</scope>
    <source>
        <strain evidence="2">CCM 7905</strain>
    </source>
</reference>